<keyword evidence="7" id="KW-1185">Reference proteome</keyword>
<dbReference type="PANTHER" id="PTHR43248">
    <property type="entry name" value="2-SUCCINYL-6-HYDROXY-2,4-CYCLOHEXADIENE-1-CARBOXYLATE SYNTHASE"/>
    <property type="match status" value="1"/>
</dbReference>
<organism evidence="6 7">
    <name type="scientific">Apiospora phragmitis</name>
    <dbReference type="NCBI Taxonomy" id="2905665"/>
    <lineage>
        <taxon>Eukaryota</taxon>
        <taxon>Fungi</taxon>
        <taxon>Dikarya</taxon>
        <taxon>Ascomycota</taxon>
        <taxon>Pezizomycotina</taxon>
        <taxon>Sordariomycetes</taxon>
        <taxon>Xylariomycetidae</taxon>
        <taxon>Amphisphaeriales</taxon>
        <taxon>Apiosporaceae</taxon>
        <taxon>Apiospora</taxon>
    </lineage>
</organism>
<comment type="caution">
    <text evidence="6">The sequence shown here is derived from an EMBL/GenBank/DDBJ whole genome shotgun (WGS) entry which is preliminary data.</text>
</comment>
<dbReference type="Pfam" id="PF00561">
    <property type="entry name" value="Abhydrolase_1"/>
    <property type="match status" value="1"/>
</dbReference>
<dbReference type="RefSeq" id="XP_066708836.1">
    <property type="nucleotide sequence ID" value="XM_066865707.1"/>
</dbReference>
<evidence type="ECO:0000313" key="7">
    <source>
        <dbReference type="Proteomes" id="UP001480595"/>
    </source>
</evidence>
<dbReference type="PANTHER" id="PTHR43248:SF25">
    <property type="entry name" value="AB HYDROLASE-1 DOMAIN-CONTAINING PROTEIN-RELATED"/>
    <property type="match status" value="1"/>
</dbReference>
<dbReference type="GeneID" id="92098770"/>
<dbReference type="InterPro" id="IPR013595">
    <property type="entry name" value="Pept_S33_TAP-like_C"/>
</dbReference>
<feature type="region of interest" description="Disordered" evidence="3">
    <location>
        <begin position="287"/>
        <end position="309"/>
    </location>
</feature>
<evidence type="ECO:0000259" key="4">
    <source>
        <dbReference type="Pfam" id="PF00561"/>
    </source>
</evidence>
<accession>A0ABR1T3Y1</accession>
<evidence type="ECO:0000256" key="3">
    <source>
        <dbReference type="SAM" id="MobiDB-lite"/>
    </source>
</evidence>
<dbReference type="Gene3D" id="3.40.50.1820">
    <property type="entry name" value="alpha/beta hydrolase"/>
    <property type="match status" value="1"/>
</dbReference>
<protein>
    <submittedName>
        <fullName evidence="6">Hydrolase</fullName>
    </submittedName>
</protein>
<dbReference type="Pfam" id="PF08386">
    <property type="entry name" value="Abhydrolase_4"/>
    <property type="match status" value="1"/>
</dbReference>
<dbReference type="InterPro" id="IPR029058">
    <property type="entry name" value="AB_hydrolase_fold"/>
</dbReference>
<evidence type="ECO:0000256" key="2">
    <source>
        <dbReference type="ARBA" id="ARBA00022801"/>
    </source>
</evidence>
<dbReference type="InterPro" id="IPR000073">
    <property type="entry name" value="AB_hydrolase_1"/>
</dbReference>
<dbReference type="SUPFAM" id="SSF53474">
    <property type="entry name" value="alpha/beta-Hydrolases"/>
    <property type="match status" value="1"/>
</dbReference>
<feature type="domain" description="Peptidase S33 tripeptidyl aminopeptidase-like C-terminal" evidence="5">
    <location>
        <begin position="543"/>
        <end position="645"/>
    </location>
</feature>
<dbReference type="Proteomes" id="UP001480595">
    <property type="component" value="Unassembled WGS sequence"/>
</dbReference>
<name>A0ABR1T3Y1_9PEZI</name>
<evidence type="ECO:0000256" key="1">
    <source>
        <dbReference type="ARBA" id="ARBA00010088"/>
    </source>
</evidence>
<dbReference type="GO" id="GO:0016787">
    <property type="term" value="F:hydrolase activity"/>
    <property type="evidence" value="ECO:0007669"/>
    <property type="project" value="UniProtKB-KW"/>
</dbReference>
<sequence>MAGISGEKCAPVDAYAGSAAPRRQPRRRQVADIGTSASWSLKLLLAALCAVWYFELWPLAAAPDKTIVTSDSTSRDSVWSQIKPSEKLEWHPCFSAAQRCARLTVPMDYHRPLNESASHPKVHIAIVLVPGHNRTDEPMSYGESPLLLNPGGPGGSGAMFALGSGQQIQGVVGTDRDIIGFDPRGIGATTPQANCFVADDWNGVAGQNMALMNRLTWEMSGHDVGLVNSSNVALSKLDVRARALAKLCQQVSDESGDGSIFQYSSTPNVARDMLSIVHAWDAWRESADETAKPAQPHPESDEMNSNHDQSLQSTKGKLVYWGFSYGTLLGATFAAMFPDSVGRVMLDGVVDADHYGEHPRLALSRMFSTCLLTPLLVEPVWRDSIVDSDAIFGKFFSYCAEAEENCAFYQKGDTPKNIESRYHDLLAKLLREPKIVTNVGGNIPAILNTGDIRMILFQALYAPNLAYPSVAQLLQAIYTDQGLERWINPLILGGLCKNLSLPIWPDDAQKAVMCSDKRYKLNETVPELEEMFEEMSTISSFVDVWMGVMMGCNDWTIEAKDPPMDWDDHPARKPAPINTSFPVLFLTNHLDPVTPLYAALKMTRKFAGASIVEQADGLGHCTLACTSMCTIRHIRAYLNEGKVPRVPDFGDDSDKNSTPKWETCECQEKPWRRVLPLAGPDGQLHNQNADGDESLLNGLSVEEAQMMHSWSQVRHSFVEHKMNAQFGQYQKLKRTVLGLPEWMTVQHGKCSAHHDAQ</sequence>
<gene>
    <name evidence="6" type="ORF">PG994_014298</name>
</gene>
<comment type="similarity">
    <text evidence="1">Belongs to the peptidase S33 family.</text>
</comment>
<evidence type="ECO:0000313" key="6">
    <source>
        <dbReference type="EMBL" id="KAK8041291.1"/>
    </source>
</evidence>
<feature type="domain" description="AB hydrolase-1" evidence="4">
    <location>
        <begin position="145"/>
        <end position="349"/>
    </location>
</feature>
<evidence type="ECO:0000259" key="5">
    <source>
        <dbReference type="Pfam" id="PF08386"/>
    </source>
</evidence>
<proteinExistence type="inferred from homology"/>
<reference evidence="6 7" key="1">
    <citation type="submission" date="2023-01" db="EMBL/GenBank/DDBJ databases">
        <title>Analysis of 21 Apiospora genomes using comparative genomics revels a genus with tremendous synthesis potential of carbohydrate active enzymes and secondary metabolites.</title>
        <authorList>
            <person name="Sorensen T."/>
        </authorList>
    </citation>
    <scope>NUCLEOTIDE SEQUENCE [LARGE SCALE GENOMIC DNA]</scope>
    <source>
        <strain evidence="6 7">CBS 135458</strain>
    </source>
</reference>
<dbReference type="EMBL" id="JAQQWL010000015">
    <property type="protein sequence ID" value="KAK8041291.1"/>
    <property type="molecule type" value="Genomic_DNA"/>
</dbReference>
<keyword evidence="2 6" id="KW-0378">Hydrolase</keyword>
<dbReference type="InterPro" id="IPR051601">
    <property type="entry name" value="Serine_prot/Carboxylest_S33"/>
</dbReference>